<gene>
    <name evidence="9" type="ORF">FGO68_gene6319</name>
</gene>
<keyword evidence="4 5" id="KW-0012">Acyltransferase</keyword>
<keyword evidence="3 5" id="KW-0808">Transferase</keyword>
<dbReference type="GO" id="GO:0004379">
    <property type="term" value="F:glycylpeptide N-tetradecanoyltransferase activity"/>
    <property type="evidence" value="ECO:0007669"/>
    <property type="project" value="UniProtKB-EC"/>
</dbReference>
<evidence type="ECO:0000313" key="9">
    <source>
        <dbReference type="EMBL" id="TNV79793.1"/>
    </source>
</evidence>
<organism evidence="9 10">
    <name type="scientific">Halteria grandinella</name>
    <dbReference type="NCBI Taxonomy" id="5974"/>
    <lineage>
        <taxon>Eukaryota</taxon>
        <taxon>Sar</taxon>
        <taxon>Alveolata</taxon>
        <taxon>Ciliophora</taxon>
        <taxon>Intramacronucleata</taxon>
        <taxon>Spirotrichea</taxon>
        <taxon>Stichotrichia</taxon>
        <taxon>Sporadotrichida</taxon>
        <taxon>Halteriidae</taxon>
        <taxon>Halteria</taxon>
    </lineage>
</organism>
<evidence type="ECO:0000256" key="4">
    <source>
        <dbReference type="ARBA" id="ARBA00023315"/>
    </source>
</evidence>
<comment type="similarity">
    <text evidence="1 6">Belongs to the NMT family.</text>
</comment>
<accession>A0A8J8NQT4</accession>
<evidence type="ECO:0000259" key="7">
    <source>
        <dbReference type="Pfam" id="PF01233"/>
    </source>
</evidence>
<dbReference type="GO" id="GO:0005737">
    <property type="term" value="C:cytoplasm"/>
    <property type="evidence" value="ECO:0007669"/>
    <property type="project" value="TreeGrafter"/>
</dbReference>
<dbReference type="PROSITE" id="PS00975">
    <property type="entry name" value="NMT_1"/>
    <property type="match status" value="1"/>
</dbReference>
<dbReference type="InterPro" id="IPR016181">
    <property type="entry name" value="Acyl_CoA_acyltransferase"/>
</dbReference>
<dbReference type="EC" id="2.3.1.97" evidence="2 5"/>
<comment type="function">
    <text evidence="5">Adds a myristoyl group to the N-terminal glycine residue of certain cellular proteins.</text>
</comment>
<dbReference type="EMBL" id="RRYP01008413">
    <property type="protein sequence ID" value="TNV79793.1"/>
    <property type="molecule type" value="Genomic_DNA"/>
</dbReference>
<dbReference type="SUPFAM" id="SSF55729">
    <property type="entry name" value="Acyl-CoA N-acyltransferases (Nat)"/>
    <property type="match status" value="2"/>
</dbReference>
<proteinExistence type="inferred from homology"/>
<dbReference type="PROSITE" id="PS00976">
    <property type="entry name" value="NMT_2"/>
    <property type="match status" value="1"/>
</dbReference>
<evidence type="ECO:0000256" key="3">
    <source>
        <dbReference type="ARBA" id="ARBA00022679"/>
    </source>
</evidence>
<reference evidence="9" key="1">
    <citation type="submission" date="2019-06" db="EMBL/GenBank/DDBJ databases">
        <authorList>
            <person name="Zheng W."/>
        </authorList>
    </citation>
    <scope>NUCLEOTIDE SEQUENCE</scope>
    <source>
        <strain evidence="9">QDHG01</strain>
    </source>
</reference>
<evidence type="ECO:0000256" key="1">
    <source>
        <dbReference type="ARBA" id="ARBA00009469"/>
    </source>
</evidence>
<dbReference type="InterPro" id="IPR022678">
    <property type="entry name" value="NMT_CS"/>
</dbReference>
<dbReference type="PIRSF" id="PIRSF015892">
    <property type="entry name" value="N-myristl_transf"/>
    <property type="match status" value="1"/>
</dbReference>
<dbReference type="AlphaFoldDB" id="A0A8J8NQT4"/>
<evidence type="ECO:0000313" key="10">
    <source>
        <dbReference type="Proteomes" id="UP000785679"/>
    </source>
</evidence>
<dbReference type="PANTHER" id="PTHR11377">
    <property type="entry name" value="N-MYRISTOYL TRANSFERASE"/>
    <property type="match status" value="1"/>
</dbReference>
<dbReference type="FunFam" id="3.40.630.170:FF:000003">
    <property type="entry name" value="Glycylpeptide N-tetradecanoyltransferase"/>
    <property type="match status" value="1"/>
</dbReference>
<dbReference type="InterPro" id="IPR000903">
    <property type="entry name" value="NMT"/>
</dbReference>
<evidence type="ECO:0000256" key="6">
    <source>
        <dbReference type="RuleBase" id="RU004178"/>
    </source>
</evidence>
<evidence type="ECO:0000256" key="5">
    <source>
        <dbReference type="RuleBase" id="RU000586"/>
    </source>
</evidence>
<feature type="domain" description="Glycylpeptide N-tetradecanoyltransferase C-terminal" evidence="8">
    <location>
        <begin position="302"/>
        <end position="483"/>
    </location>
</feature>
<dbReference type="Gene3D" id="3.40.630.170">
    <property type="match status" value="1"/>
</dbReference>
<evidence type="ECO:0000256" key="2">
    <source>
        <dbReference type="ARBA" id="ARBA00012923"/>
    </source>
</evidence>
<comment type="catalytic activity">
    <reaction evidence="5">
        <text>N-terminal glycyl-[protein] + tetradecanoyl-CoA = N-tetradecanoylglycyl-[protein] + CoA + H(+)</text>
        <dbReference type="Rhea" id="RHEA:15521"/>
        <dbReference type="Rhea" id="RHEA-COMP:12666"/>
        <dbReference type="Rhea" id="RHEA-COMP:12667"/>
        <dbReference type="ChEBI" id="CHEBI:15378"/>
        <dbReference type="ChEBI" id="CHEBI:57287"/>
        <dbReference type="ChEBI" id="CHEBI:57385"/>
        <dbReference type="ChEBI" id="CHEBI:64723"/>
        <dbReference type="ChEBI" id="CHEBI:133050"/>
        <dbReference type="EC" id="2.3.1.97"/>
    </reaction>
</comment>
<dbReference type="Pfam" id="PF02799">
    <property type="entry name" value="NMT_C"/>
    <property type="match status" value="1"/>
</dbReference>
<comment type="caution">
    <text evidence="9">The sequence shown here is derived from an EMBL/GenBank/DDBJ whole genome shotgun (WGS) entry which is preliminary data.</text>
</comment>
<name>A0A8J8NQT4_HALGN</name>
<dbReference type="Proteomes" id="UP000785679">
    <property type="component" value="Unassembled WGS sequence"/>
</dbReference>
<dbReference type="OrthoDB" id="60315at2759"/>
<sequence>MEKKGGAGASDELIKAMEKAQLEDGAQLTESQLLVQQQDPIVAVEKALGVRLDADTKDLLRQEAATEPTYQGKVKKMLDHLKKTKYSENRKVLRNIDNVEPLYDIHEFWDSQPVPKAYEKIDESMYDQQIDVPKTVADVRPEPYTLPPGYTWANIDIGNRTEAQEVYDLLTQNYVEDDDNMFRFDYSIEFLQWALTPPGFHKEWLFGVRGGKKNKLFGFISGIPVDTKIRGKQVTMAEINFLCVHKSLRTKRLATVLIKEVTRRVNLHDIWQAIYTAGVLIPLPISKTTYWHRSLNPKKLVEVGFSSLPANTPMARYVKLLKLPGETSVKGLREMQKSDVKVVHDLLNAYLSKFEVHLHFTEAEVAHFLLPRAGVVDTYVVENPQTKEIKDFLSFYHLPSSILKHEVHKTLRVAYCYYNVANTVPMEELIRNALIIAKQKDFDVFNALDIMENETLLKELKFGIGDGNLHYYFYNWRVPEFKPNQIGIVLV</sequence>
<dbReference type="Pfam" id="PF01233">
    <property type="entry name" value="NMT"/>
    <property type="match status" value="1"/>
</dbReference>
<keyword evidence="10" id="KW-1185">Reference proteome</keyword>
<dbReference type="InterPro" id="IPR022677">
    <property type="entry name" value="NMT_C"/>
</dbReference>
<dbReference type="PANTHER" id="PTHR11377:SF5">
    <property type="entry name" value="GLYCYLPEPTIDE N-TETRADECANOYLTRANSFERASE"/>
    <property type="match status" value="1"/>
</dbReference>
<evidence type="ECO:0000259" key="8">
    <source>
        <dbReference type="Pfam" id="PF02799"/>
    </source>
</evidence>
<feature type="domain" description="Glycylpeptide N-tetradecanoyltransferase N-terminal" evidence="7">
    <location>
        <begin position="130"/>
        <end position="287"/>
    </location>
</feature>
<protein>
    <recommendedName>
        <fullName evidence="2 5">Glycylpeptide N-tetradecanoyltransferase</fullName>
        <ecNumber evidence="2 5">2.3.1.97</ecNumber>
    </recommendedName>
</protein>
<dbReference type="InterPro" id="IPR022676">
    <property type="entry name" value="NMT_N"/>
</dbReference>